<dbReference type="EMBL" id="JAYRBN010000112">
    <property type="protein sequence ID" value="KAL2724989.1"/>
    <property type="molecule type" value="Genomic_DNA"/>
</dbReference>
<comment type="caution">
    <text evidence="1">The sequence shown here is derived from an EMBL/GenBank/DDBJ whole genome shotgun (WGS) entry which is preliminary data.</text>
</comment>
<dbReference type="AlphaFoldDB" id="A0ABD2AWJ1"/>
<feature type="non-terminal residue" evidence="1">
    <location>
        <position position="76"/>
    </location>
</feature>
<proteinExistence type="predicted"/>
<reference evidence="1 2" key="1">
    <citation type="journal article" date="2024" name="Ann. Entomol. Soc. Am.">
        <title>Genomic analyses of the southern and eastern yellowjacket wasps (Hymenoptera: Vespidae) reveal evolutionary signatures of social life.</title>
        <authorList>
            <person name="Catto M.A."/>
            <person name="Caine P.B."/>
            <person name="Orr S.E."/>
            <person name="Hunt B.G."/>
            <person name="Goodisman M.A.D."/>
        </authorList>
    </citation>
    <scope>NUCLEOTIDE SEQUENCE [LARGE SCALE GENOMIC DNA]</scope>
    <source>
        <strain evidence="1">232</strain>
        <tissue evidence="1">Head and thorax</tissue>
    </source>
</reference>
<evidence type="ECO:0000313" key="2">
    <source>
        <dbReference type="Proteomes" id="UP001607303"/>
    </source>
</evidence>
<sequence>MEKKRNKNTFCERVPNNKEFKEEERVVDGMLDRVVCHVELLLPLFLTFDEEEEENRSLDRQRNELRGKSFVFLCGT</sequence>
<gene>
    <name evidence="1" type="ORF">V1477_018850</name>
</gene>
<organism evidence="1 2">
    <name type="scientific">Vespula maculifrons</name>
    <name type="common">Eastern yellow jacket</name>
    <name type="synonym">Wasp</name>
    <dbReference type="NCBI Taxonomy" id="7453"/>
    <lineage>
        <taxon>Eukaryota</taxon>
        <taxon>Metazoa</taxon>
        <taxon>Ecdysozoa</taxon>
        <taxon>Arthropoda</taxon>
        <taxon>Hexapoda</taxon>
        <taxon>Insecta</taxon>
        <taxon>Pterygota</taxon>
        <taxon>Neoptera</taxon>
        <taxon>Endopterygota</taxon>
        <taxon>Hymenoptera</taxon>
        <taxon>Apocrita</taxon>
        <taxon>Aculeata</taxon>
        <taxon>Vespoidea</taxon>
        <taxon>Vespidae</taxon>
        <taxon>Vespinae</taxon>
        <taxon>Vespula</taxon>
    </lineage>
</organism>
<name>A0ABD2AWJ1_VESMC</name>
<accession>A0ABD2AWJ1</accession>
<dbReference type="Proteomes" id="UP001607303">
    <property type="component" value="Unassembled WGS sequence"/>
</dbReference>
<keyword evidence="2" id="KW-1185">Reference proteome</keyword>
<evidence type="ECO:0000313" key="1">
    <source>
        <dbReference type="EMBL" id="KAL2724989.1"/>
    </source>
</evidence>
<protein>
    <submittedName>
        <fullName evidence="1">Uncharacterized protein</fullName>
    </submittedName>
</protein>